<dbReference type="EC" id="6.3.2.5" evidence="3"/>
<protein>
    <recommendedName>
        <fullName evidence="3">Coenzyme A biosynthesis bifunctional protein CoaBC</fullName>
    </recommendedName>
    <alternativeName>
        <fullName evidence="3">DNA/pantothenate metabolism flavoprotein</fullName>
    </alternativeName>
    <alternativeName>
        <fullName evidence="3">Phosphopantothenoylcysteine synthetase/decarboxylase</fullName>
        <shortName evidence="3">PPCS-PPCDC</shortName>
    </alternativeName>
    <domain>
        <recommendedName>
            <fullName evidence="3">Phosphopantothenoylcysteine decarboxylase</fullName>
            <shortName evidence="3">PPC decarboxylase</shortName>
            <shortName evidence="3">PPC-DC</shortName>
            <ecNumber evidence="3">4.1.1.36</ecNumber>
        </recommendedName>
        <alternativeName>
            <fullName evidence="3">CoaC</fullName>
        </alternativeName>
    </domain>
    <domain>
        <recommendedName>
            <fullName evidence="3">Phosphopantothenate--cysteine ligase</fullName>
            <ecNumber evidence="3">6.3.2.5</ecNumber>
        </recommendedName>
        <alternativeName>
            <fullName evidence="3">CoaB</fullName>
        </alternativeName>
        <alternativeName>
            <fullName evidence="3">Phosphopantothenoylcysteine synthetase</fullName>
            <shortName evidence="3">PPC synthetase</shortName>
            <shortName evidence="3">PPC-S</shortName>
        </alternativeName>
    </domain>
</protein>
<dbReference type="PANTHER" id="PTHR14359">
    <property type="entry name" value="HOMO-OLIGOMERIC FLAVIN CONTAINING CYS DECARBOXYLASE FAMILY"/>
    <property type="match status" value="1"/>
</dbReference>
<dbReference type="NCBIfam" id="TIGR00521">
    <property type="entry name" value="coaBC_dfp"/>
    <property type="match status" value="1"/>
</dbReference>
<comment type="function">
    <text evidence="4">Catalyzes two steps in the biosynthesis of coenzyme A. In the first step cysteine is conjugated to 4'-phosphopantothenate to form 4-phosphopantothenoylcysteine, in the latter compound is decarboxylated to form 4'-phosphopantotheine.</text>
</comment>
<dbReference type="InterPro" id="IPR005252">
    <property type="entry name" value="CoaBC"/>
</dbReference>
<dbReference type="GO" id="GO:0015937">
    <property type="term" value="P:coenzyme A biosynthetic process"/>
    <property type="evidence" value="ECO:0007669"/>
    <property type="project" value="UniProtKB-UniRule"/>
</dbReference>
<feature type="region of interest" description="Phosphopantothenate--cysteine ligase" evidence="3">
    <location>
        <begin position="190"/>
        <end position="397"/>
    </location>
</feature>
<feature type="region of interest" description="Phosphopantothenoylcysteine decarboxylase" evidence="3">
    <location>
        <begin position="1"/>
        <end position="189"/>
    </location>
</feature>
<organism evidence="8 9">
    <name type="scientific">Lishizhenia tianjinensis</name>
    <dbReference type="NCBI Taxonomy" id="477690"/>
    <lineage>
        <taxon>Bacteria</taxon>
        <taxon>Pseudomonadati</taxon>
        <taxon>Bacteroidota</taxon>
        <taxon>Flavobacteriia</taxon>
        <taxon>Flavobacteriales</taxon>
        <taxon>Crocinitomicaceae</taxon>
        <taxon>Lishizhenia</taxon>
    </lineage>
</organism>
<dbReference type="PANTHER" id="PTHR14359:SF6">
    <property type="entry name" value="PHOSPHOPANTOTHENOYLCYSTEINE DECARBOXYLASE"/>
    <property type="match status" value="1"/>
</dbReference>
<keyword evidence="3 4" id="KW-0288">FMN</keyword>
<evidence type="ECO:0000259" key="6">
    <source>
        <dbReference type="Pfam" id="PF02441"/>
    </source>
</evidence>
<dbReference type="EC" id="4.1.1.36" evidence="3"/>
<comment type="cofactor">
    <cofactor evidence="3">
        <name>Mg(2+)</name>
        <dbReference type="ChEBI" id="CHEBI:18420"/>
    </cofactor>
</comment>
<dbReference type="GO" id="GO:0010181">
    <property type="term" value="F:FMN binding"/>
    <property type="evidence" value="ECO:0007669"/>
    <property type="project" value="UniProtKB-UniRule"/>
</dbReference>
<reference evidence="8 9" key="1">
    <citation type="submission" date="2016-10" db="EMBL/GenBank/DDBJ databases">
        <authorList>
            <person name="de Groot N.N."/>
        </authorList>
    </citation>
    <scope>NUCLEOTIDE SEQUENCE [LARGE SCALE GENOMIC DNA]</scope>
    <source>
        <strain evidence="8 9">CGMCC 1.7005</strain>
    </source>
</reference>
<dbReference type="Pfam" id="PF02441">
    <property type="entry name" value="Flavoprotein"/>
    <property type="match status" value="1"/>
</dbReference>
<dbReference type="STRING" id="477690.SAMN05216474_1362"/>
<feature type="domain" description="DNA/pantothenate metabolism flavoprotein C-terminal" evidence="7">
    <location>
        <begin position="185"/>
        <end position="395"/>
    </location>
</feature>
<comment type="function">
    <text evidence="3">Catalyzes two sequential steps in the biosynthesis of coenzyme A. In the first step cysteine is conjugated to 4'-phosphopantothenate to form 4-phosphopantothenoylcysteine. In the second step the latter compound is decarboxylated to form 4'-phosphopantotheine.</text>
</comment>
<dbReference type="InterPro" id="IPR007085">
    <property type="entry name" value="DNA/pantothenate-metab_flavo_C"/>
</dbReference>
<keyword evidence="3 4" id="KW-0285">Flavoprotein</keyword>
<evidence type="ECO:0000259" key="7">
    <source>
        <dbReference type="Pfam" id="PF04127"/>
    </source>
</evidence>
<dbReference type="Gene3D" id="3.40.50.10300">
    <property type="entry name" value="CoaB-like"/>
    <property type="match status" value="1"/>
</dbReference>
<keyword evidence="5" id="KW-0472">Membrane</keyword>
<feature type="domain" description="Flavoprotein" evidence="6">
    <location>
        <begin position="5"/>
        <end position="177"/>
    </location>
</feature>
<dbReference type="UniPathway" id="UPA00241">
    <property type="reaction ID" value="UER00353"/>
</dbReference>
<dbReference type="GO" id="GO:0004632">
    <property type="term" value="F:phosphopantothenate--cysteine ligase activity"/>
    <property type="evidence" value="ECO:0007669"/>
    <property type="project" value="UniProtKB-UniRule"/>
</dbReference>
<dbReference type="OrthoDB" id="9802554at2"/>
<comment type="catalytic activity">
    <reaction evidence="3 4">
        <text>N-[(R)-4-phosphopantothenoyl]-L-cysteine + H(+) = (R)-4'-phosphopantetheine + CO2</text>
        <dbReference type="Rhea" id="RHEA:16793"/>
        <dbReference type="ChEBI" id="CHEBI:15378"/>
        <dbReference type="ChEBI" id="CHEBI:16526"/>
        <dbReference type="ChEBI" id="CHEBI:59458"/>
        <dbReference type="ChEBI" id="CHEBI:61723"/>
        <dbReference type="EC" id="4.1.1.36"/>
    </reaction>
</comment>
<dbReference type="SUPFAM" id="SSF52507">
    <property type="entry name" value="Homo-oligomeric flavin-containing Cys decarboxylases, HFCD"/>
    <property type="match status" value="1"/>
</dbReference>
<feature type="binding site" evidence="3">
    <location>
        <position position="279"/>
    </location>
    <ligand>
        <name>CTP</name>
        <dbReference type="ChEBI" id="CHEBI:37563"/>
    </ligand>
</feature>
<dbReference type="GO" id="GO:0046872">
    <property type="term" value="F:metal ion binding"/>
    <property type="evidence" value="ECO:0007669"/>
    <property type="project" value="UniProtKB-KW"/>
</dbReference>
<dbReference type="RefSeq" id="WP_090247557.1">
    <property type="nucleotide sequence ID" value="NZ_FPAS01000001.1"/>
</dbReference>
<keyword evidence="9" id="KW-1185">Reference proteome</keyword>
<feature type="binding site" evidence="3">
    <location>
        <begin position="305"/>
        <end position="308"/>
    </location>
    <ligand>
        <name>CTP</name>
        <dbReference type="ChEBI" id="CHEBI:37563"/>
    </ligand>
</feature>
<comment type="cofactor">
    <cofactor evidence="3">
        <name>FMN</name>
        <dbReference type="ChEBI" id="CHEBI:58210"/>
    </cofactor>
    <text evidence="3">Binds 1 FMN per subunit.</text>
</comment>
<evidence type="ECO:0000256" key="1">
    <source>
        <dbReference type="ARBA" id="ARBA00022793"/>
    </source>
</evidence>
<accession>A0A1I6Z1Q4</accession>
<keyword evidence="3" id="KW-0460">Magnesium</keyword>
<name>A0A1I6Z1Q4_9FLAO</name>
<dbReference type="AlphaFoldDB" id="A0A1I6Z1Q4"/>
<keyword evidence="2 3" id="KW-0456">Lyase</keyword>
<evidence type="ECO:0000256" key="4">
    <source>
        <dbReference type="RuleBase" id="RU364078"/>
    </source>
</evidence>
<dbReference type="Proteomes" id="UP000236454">
    <property type="component" value="Unassembled WGS sequence"/>
</dbReference>
<evidence type="ECO:0000256" key="2">
    <source>
        <dbReference type="ARBA" id="ARBA00023239"/>
    </source>
</evidence>
<feature type="binding site" evidence="3">
    <location>
        <position position="337"/>
    </location>
    <ligand>
        <name>CTP</name>
        <dbReference type="ChEBI" id="CHEBI:37563"/>
    </ligand>
</feature>
<keyword evidence="5" id="KW-1133">Transmembrane helix</keyword>
<feature type="binding site" evidence="3">
    <location>
        <position position="323"/>
    </location>
    <ligand>
        <name>CTP</name>
        <dbReference type="ChEBI" id="CHEBI:37563"/>
    </ligand>
</feature>
<dbReference type="EMBL" id="FPAS01000001">
    <property type="protein sequence ID" value="SFT56622.1"/>
    <property type="molecule type" value="Genomic_DNA"/>
</dbReference>
<feature type="transmembrane region" description="Helical" evidence="5">
    <location>
        <begin position="7"/>
        <end position="28"/>
    </location>
</feature>
<dbReference type="InterPro" id="IPR003382">
    <property type="entry name" value="Flavoprotein"/>
</dbReference>
<evidence type="ECO:0000313" key="8">
    <source>
        <dbReference type="EMBL" id="SFT56622.1"/>
    </source>
</evidence>
<keyword evidence="3 4" id="KW-0436">Ligase</keyword>
<keyword evidence="3" id="KW-0511">Multifunctional enzyme</keyword>
<dbReference type="GO" id="GO:0071513">
    <property type="term" value="C:phosphopantothenoylcysteine decarboxylase complex"/>
    <property type="evidence" value="ECO:0007669"/>
    <property type="project" value="TreeGrafter"/>
</dbReference>
<keyword evidence="3" id="KW-0479">Metal-binding</keyword>
<dbReference type="InterPro" id="IPR035929">
    <property type="entry name" value="CoaB-like_sf"/>
</dbReference>
<feature type="binding site" evidence="3">
    <location>
        <position position="289"/>
    </location>
    <ligand>
        <name>CTP</name>
        <dbReference type="ChEBI" id="CHEBI:37563"/>
    </ligand>
</feature>
<dbReference type="GO" id="GO:0015941">
    <property type="term" value="P:pantothenate catabolic process"/>
    <property type="evidence" value="ECO:0007669"/>
    <property type="project" value="InterPro"/>
</dbReference>
<feature type="binding site" evidence="3">
    <location>
        <position position="341"/>
    </location>
    <ligand>
        <name>CTP</name>
        <dbReference type="ChEBI" id="CHEBI:37563"/>
    </ligand>
</feature>
<proteinExistence type="inferred from homology"/>
<comment type="pathway">
    <text evidence="3 4">Cofactor biosynthesis; coenzyme A biosynthesis; CoA from (R)-pantothenate: step 3/5.</text>
</comment>
<evidence type="ECO:0000256" key="5">
    <source>
        <dbReference type="SAM" id="Phobius"/>
    </source>
</evidence>
<keyword evidence="5" id="KW-0812">Transmembrane</keyword>
<dbReference type="InterPro" id="IPR036551">
    <property type="entry name" value="Flavin_trans-like"/>
</dbReference>
<sequence>MLQGKKIVLGITGGIAAYKIASLIRLLIKNGAEVKCIMTSASVDFITPLTVATLSKNPVSIDFWNKENGEWTNHVDLGMWGDLMLIAPLTANTLFKIANGCCDNLLTATYLSAKCPVMVAPAMDLDMYAHPSSTRNLEQIQKDGVKVIPAQSGELASGLVGQGRMTEPEDIFEEVKRFFIDGNKLAGKRFVVTAGPTYEAIDPVRFIGNHSSGKMGVSIAKALLSMGAEVDLILGPSKQEIHHERLNRVDVKSAEDMLAAVQAVYDKVDGGVFAAAVADYRPKTQAAQKIKKKADSLTIELVKNPDVLGWAGANKKEQFLVGFALETNNALEHGKGKLARKNLDAIIINTLEDKGAGFGGDTNKITLLEKDNNFHNFELKSKDDVAYDIVNFIANKL</sequence>
<dbReference type="GO" id="GO:0004633">
    <property type="term" value="F:phosphopantothenoylcysteine decarboxylase activity"/>
    <property type="evidence" value="ECO:0007669"/>
    <property type="project" value="UniProtKB-UniRule"/>
</dbReference>
<dbReference type="SUPFAM" id="SSF102645">
    <property type="entry name" value="CoaB-like"/>
    <property type="match status" value="1"/>
</dbReference>
<dbReference type="Pfam" id="PF04127">
    <property type="entry name" value="DFP"/>
    <property type="match status" value="1"/>
</dbReference>
<comment type="catalytic activity">
    <reaction evidence="3 4">
        <text>(R)-4'-phosphopantothenate + L-cysteine + CTP = N-[(R)-4-phosphopantothenoyl]-L-cysteine + CMP + diphosphate + H(+)</text>
        <dbReference type="Rhea" id="RHEA:19397"/>
        <dbReference type="ChEBI" id="CHEBI:10986"/>
        <dbReference type="ChEBI" id="CHEBI:15378"/>
        <dbReference type="ChEBI" id="CHEBI:33019"/>
        <dbReference type="ChEBI" id="CHEBI:35235"/>
        <dbReference type="ChEBI" id="CHEBI:37563"/>
        <dbReference type="ChEBI" id="CHEBI:59458"/>
        <dbReference type="ChEBI" id="CHEBI:60377"/>
        <dbReference type="EC" id="6.3.2.5"/>
    </reaction>
</comment>
<dbReference type="Gene3D" id="3.40.50.1950">
    <property type="entry name" value="Flavin prenyltransferase-like"/>
    <property type="match status" value="1"/>
</dbReference>
<evidence type="ECO:0000256" key="3">
    <source>
        <dbReference type="HAMAP-Rule" id="MF_02225"/>
    </source>
</evidence>
<comment type="pathway">
    <text evidence="3 4">Cofactor biosynthesis; coenzyme A biosynthesis; CoA from (R)-pantothenate: step 2/5.</text>
</comment>
<comment type="caution">
    <text evidence="3">Lacks conserved residue(s) required for the propagation of feature annotation.</text>
</comment>
<keyword evidence="1 3" id="KW-0210">Decarboxylase</keyword>
<comment type="similarity">
    <text evidence="3 4">In the N-terminal section; belongs to the HFCD (homo-oligomeric flavin containing Cys decarboxylase) superfamily.</text>
</comment>
<evidence type="ECO:0000313" key="9">
    <source>
        <dbReference type="Proteomes" id="UP000236454"/>
    </source>
</evidence>
<dbReference type="HAMAP" id="MF_02225">
    <property type="entry name" value="CoaBC"/>
    <property type="match status" value="1"/>
</dbReference>
<gene>
    <name evidence="3" type="primary">coaBC</name>
    <name evidence="8" type="ORF">SAMN05216474_1362</name>
</gene>
<comment type="similarity">
    <text evidence="3 4">In the C-terminal section; belongs to the PPC synthetase family.</text>
</comment>